<evidence type="ECO:0000313" key="15">
    <source>
        <dbReference type="Ensembl" id="ENSCSEP00000004988.1"/>
    </source>
</evidence>
<accession>A0A3P8UP73</accession>
<dbReference type="InterPro" id="IPR052130">
    <property type="entry name" value="AEBP2/jing_C2H2-ZnF"/>
</dbReference>
<evidence type="ECO:0000256" key="2">
    <source>
        <dbReference type="ARBA" id="ARBA00022491"/>
    </source>
</evidence>
<feature type="domain" description="C2H2-type" evidence="14">
    <location>
        <begin position="217"/>
        <end position="247"/>
    </location>
</feature>
<dbReference type="SMART" id="SM00355">
    <property type="entry name" value="ZnF_C2H2"/>
    <property type="match status" value="3"/>
</dbReference>
<keyword evidence="9" id="KW-0804">Transcription</keyword>
<dbReference type="FunFam" id="3.30.160.60:FF:000471">
    <property type="entry name" value="Zinc finger protein AEBP2"/>
    <property type="match status" value="1"/>
</dbReference>
<keyword evidence="10" id="KW-0539">Nucleus</keyword>
<evidence type="ECO:0000256" key="6">
    <source>
        <dbReference type="ARBA" id="ARBA00022833"/>
    </source>
</evidence>
<dbReference type="Gene3D" id="3.30.160.60">
    <property type="entry name" value="Classic Zinc Finger"/>
    <property type="match status" value="2"/>
</dbReference>
<evidence type="ECO:0000256" key="8">
    <source>
        <dbReference type="ARBA" id="ARBA00023015"/>
    </source>
</evidence>
<feature type="domain" description="C2H2-type" evidence="14">
    <location>
        <begin position="284"/>
        <end position="313"/>
    </location>
</feature>
<feature type="region of interest" description="Disordered" evidence="13">
    <location>
        <begin position="307"/>
        <end position="350"/>
    </location>
</feature>
<keyword evidence="7" id="KW-0156">Chromatin regulator</keyword>
<dbReference type="OrthoDB" id="9984614at2759"/>
<evidence type="ECO:0000259" key="14">
    <source>
        <dbReference type="PROSITE" id="PS50157"/>
    </source>
</evidence>
<evidence type="ECO:0000256" key="11">
    <source>
        <dbReference type="ARBA" id="ARBA00037930"/>
    </source>
</evidence>
<evidence type="ECO:0000256" key="13">
    <source>
        <dbReference type="SAM" id="MobiDB-lite"/>
    </source>
</evidence>
<feature type="compositionally biased region" description="Basic residues" evidence="13">
    <location>
        <begin position="333"/>
        <end position="348"/>
    </location>
</feature>
<reference evidence="15" key="3">
    <citation type="submission" date="2025-09" db="UniProtKB">
        <authorList>
            <consortium name="Ensembl"/>
        </authorList>
    </citation>
    <scope>IDENTIFICATION</scope>
</reference>
<evidence type="ECO:0000256" key="5">
    <source>
        <dbReference type="ARBA" id="ARBA00022771"/>
    </source>
</evidence>
<keyword evidence="2" id="KW-0678">Repressor</keyword>
<dbReference type="AlphaFoldDB" id="A0A3P8UP73"/>
<dbReference type="Ensembl" id="ENSCSET00000005044.1">
    <property type="protein sequence ID" value="ENSCSEP00000004988.1"/>
    <property type="gene ID" value="ENSCSEG00000003233.1"/>
</dbReference>
<dbReference type="InterPro" id="IPR013087">
    <property type="entry name" value="Znf_C2H2_type"/>
</dbReference>
<dbReference type="InParanoid" id="A0A3P8UP73"/>
<name>A0A3P8UP73_CYNSE</name>
<comment type="subcellular location">
    <subcellularLocation>
        <location evidence="1">Nucleus</location>
    </subcellularLocation>
</comment>
<keyword evidence="8" id="KW-0805">Transcription regulation</keyword>
<organism evidence="15 16">
    <name type="scientific">Cynoglossus semilaevis</name>
    <name type="common">Tongue sole</name>
    <dbReference type="NCBI Taxonomy" id="244447"/>
    <lineage>
        <taxon>Eukaryota</taxon>
        <taxon>Metazoa</taxon>
        <taxon>Chordata</taxon>
        <taxon>Craniata</taxon>
        <taxon>Vertebrata</taxon>
        <taxon>Euteleostomi</taxon>
        <taxon>Actinopterygii</taxon>
        <taxon>Neopterygii</taxon>
        <taxon>Teleostei</taxon>
        <taxon>Neoteleostei</taxon>
        <taxon>Acanthomorphata</taxon>
        <taxon>Carangaria</taxon>
        <taxon>Pleuronectiformes</taxon>
        <taxon>Pleuronectoidei</taxon>
        <taxon>Cynoglossidae</taxon>
        <taxon>Cynoglossinae</taxon>
        <taxon>Cynoglossus</taxon>
    </lineage>
</organism>
<feature type="region of interest" description="Disordered" evidence="13">
    <location>
        <begin position="1"/>
        <end position="172"/>
    </location>
</feature>
<evidence type="ECO:0000256" key="1">
    <source>
        <dbReference type="ARBA" id="ARBA00004123"/>
    </source>
</evidence>
<keyword evidence="3" id="KW-0479">Metal-binding</keyword>
<feature type="compositionally biased region" description="Low complexity" evidence="13">
    <location>
        <begin position="310"/>
        <end position="319"/>
    </location>
</feature>
<dbReference type="GeneID" id="103382433"/>
<dbReference type="InterPro" id="IPR036236">
    <property type="entry name" value="Znf_C2H2_sf"/>
</dbReference>
<feature type="compositionally biased region" description="Polar residues" evidence="13">
    <location>
        <begin position="99"/>
        <end position="113"/>
    </location>
</feature>
<proteinExistence type="inferred from homology"/>
<dbReference type="KEGG" id="csem:103382433"/>
<keyword evidence="4" id="KW-0677">Repeat</keyword>
<dbReference type="InterPro" id="IPR059034">
    <property type="entry name" value="SH3_AEBP2_C"/>
</dbReference>
<sequence>MAHDIRDETEQRSNLKPERNGGSETTERESEEQAVSDPKQEPGDEIVGMNVRGATGSFTEHCLDSLPVPGSDKEAGILMRNQHIDEAGDELSEAGKSPVQGSLASSVDSTQEGSRVLKQEQRKGENVPSPSPSAGCTKTAERATHGTKRRASQEVTSSDGEPLSRMDSEDSISSTLVDMESMASSGRSTPAMLNCSGTALSSSSSSSIPVCGKSLSYKCCWDHCQMLFPSSPDLAEHIRATHVDGQRGGVFVCLWKGCKVYNTPSTSQSWLQRHMLTHSGDKPFKCVVGGCNATFASQGGLARHVPTHFSSQGSSKLSSQNKPKEESPSKAGLNKRRKLKNKQRRSLPRPHDFFDAQTMDAIRHRAICLNLVTHIESLGNGHSVVFHSTVIAKRKEDSGKVKVLLHWTPEDILPDVWVNESDRPQQKTKVVHLSKLPTDTAVLLDPSIYRMFF</sequence>
<evidence type="ECO:0000256" key="9">
    <source>
        <dbReference type="ARBA" id="ARBA00023163"/>
    </source>
</evidence>
<dbReference type="PANTHER" id="PTHR46541">
    <property type="entry name" value="ZINC FINGER PROTEIN AEBP2"/>
    <property type="match status" value="1"/>
</dbReference>
<reference evidence="15" key="2">
    <citation type="submission" date="2025-08" db="UniProtKB">
        <authorList>
            <consortium name="Ensembl"/>
        </authorList>
    </citation>
    <scope>IDENTIFICATION</scope>
</reference>
<keyword evidence="16" id="KW-1185">Reference proteome</keyword>
<evidence type="ECO:0000256" key="12">
    <source>
        <dbReference type="PROSITE-ProRule" id="PRU00042"/>
    </source>
</evidence>
<dbReference type="GeneTree" id="ENSGT00510000048519"/>
<dbReference type="OMA" id="CWDQCHT"/>
<dbReference type="GO" id="GO:0006357">
    <property type="term" value="P:regulation of transcription by RNA polymerase II"/>
    <property type="evidence" value="ECO:0007669"/>
    <property type="project" value="TreeGrafter"/>
</dbReference>
<dbReference type="RefSeq" id="XP_008313455.1">
    <property type="nucleotide sequence ID" value="XM_008315233.3"/>
</dbReference>
<dbReference type="PANTHER" id="PTHR46541:SF1">
    <property type="entry name" value="ZINC FINGER PROTEIN AEBP2"/>
    <property type="match status" value="1"/>
</dbReference>
<dbReference type="GO" id="GO:0006325">
    <property type="term" value="P:chromatin organization"/>
    <property type="evidence" value="ECO:0007669"/>
    <property type="project" value="UniProtKB-KW"/>
</dbReference>
<dbReference type="GO" id="GO:0008270">
    <property type="term" value="F:zinc ion binding"/>
    <property type="evidence" value="ECO:0007669"/>
    <property type="project" value="UniProtKB-KW"/>
</dbReference>
<evidence type="ECO:0000313" key="16">
    <source>
        <dbReference type="Proteomes" id="UP000265120"/>
    </source>
</evidence>
<dbReference type="SUPFAM" id="SSF57667">
    <property type="entry name" value="beta-beta-alpha zinc fingers"/>
    <property type="match status" value="2"/>
</dbReference>
<evidence type="ECO:0000256" key="7">
    <source>
        <dbReference type="ARBA" id="ARBA00022853"/>
    </source>
</evidence>
<dbReference type="PROSITE" id="PS50157">
    <property type="entry name" value="ZINC_FINGER_C2H2_2"/>
    <property type="match status" value="2"/>
</dbReference>
<dbReference type="STRING" id="244447.ENSCSEP00000004988"/>
<keyword evidence="6" id="KW-0862">Zinc</keyword>
<evidence type="ECO:0000256" key="10">
    <source>
        <dbReference type="ARBA" id="ARBA00023242"/>
    </source>
</evidence>
<dbReference type="Pfam" id="PF26014">
    <property type="entry name" value="SH3_AEBP2_C"/>
    <property type="match status" value="1"/>
</dbReference>
<evidence type="ECO:0000256" key="3">
    <source>
        <dbReference type="ARBA" id="ARBA00022723"/>
    </source>
</evidence>
<reference evidence="15 16" key="1">
    <citation type="journal article" date="2014" name="Nat. Genet.">
        <title>Whole-genome sequence of a flatfish provides insights into ZW sex chromosome evolution and adaptation to a benthic lifestyle.</title>
        <authorList>
            <person name="Chen S."/>
            <person name="Zhang G."/>
            <person name="Shao C."/>
            <person name="Huang Q."/>
            <person name="Liu G."/>
            <person name="Zhang P."/>
            <person name="Song W."/>
            <person name="An N."/>
            <person name="Chalopin D."/>
            <person name="Volff J.N."/>
            <person name="Hong Y."/>
            <person name="Li Q."/>
            <person name="Sha Z."/>
            <person name="Zhou H."/>
            <person name="Xie M."/>
            <person name="Yu Q."/>
            <person name="Liu Y."/>
            <person name="Xiang H."/>
            <person name="Wang N."/>
            <person name="Wu K."/>
            <person name="Yang C."/>
            <person name="Zhou Q."/>
            <person name="Liao X."/>
            <person name="Yang L."/>
            <person name="Hu Q."/>
            <person name="Zhang J."/>
            <person name="Meng L."/>
            <person name="Jin L."/>
            <person name="Tian Y."/>
            <person name="Lian J."/>
            <person name="Yang J."/>
            <person name="Miao G."/>
            <person name="Liu S."/>
            <person name="Liang Z."/>
            <person name="Yan F."/>
            <person name="Li Y."/>
            <person name="Sun B."/>
            <person name="Zhang H."/>
            <person name="Zhang J."/>
            <person name="Zhu Y."/>
            <person name="Du M."/>
            <person name="Zhao Y."/>
            <person name="Schartl M."/>
            <person name="Tang Q."/>
            <person name="Wang J."/>
        </authorList>
    </citation>
    <scope>NUCLEOTIDE SEQUENCE</scope>
</reference>
<feature type="compositionally biased region" description="Basic and acidic residues" evidence="13">
    <location>
        <begin position="1"/>
        <end position="28"/>
    </location>
</feature>
<comment type="similarity">
    <text evidence="11">Belongs to the AEBP2/jing C2H2-type zinc-finger family.</text>
</comment>
<keyword evidence="5 12" id="KW-0863">Zinc-finger</keyword>
<protein>
    <submittedName>
        <fullName evidence="15">AE binding protein 2</fullName>
    </submittedName>
</protein>
<dbReference type="GO" id="GO:0035098">
    <property type="term" value="C:ESC/E(Z) complex"/>
    <property type="evidence" value="ECO:0007669"/>
    <property type="project" value="TreeGrafter"/>
</dbReference>
<dbReference type="PROSITE" id="PS00028">
    <property type="entry name" value="ZINC_FINGER_C2H2_1"/>
    <property type="match status" value="2"/>
</dbReference>
<feature type="compositionally biased region" description="Basic and acidic residues" evidence="13">
    <location>
        <begin position="115"/>
        <end position="125"/>
    </location>
</feature>
<evidence type="ECO:0000256" key="4">
    <source>
        <dbReference type="ARBA" id="ARBA00022737"/>
    </source>
</evidence>
<dbReference type="Proteomes" id="UP000265120">
    <property type="component" value="Chromosome 8"/>
</dbReference>
<dbReference type="FunCoup" id="A0A3P8UP73">
    <property type="interactions" value="616"/>
</dbReference>